<dbReference type="Proteomes" id="UP000241769">
    <property type="component" value="Unassembled WGS sequence"/>
</dbReference>
<dbReference type="Pfam" id="PF00454">
    <property type="entry name" value="PI3_PI4_kinase"/>
    <property type="match status" value="1"/>
</dbReference>
<comment type="caution">
    <text evidence="7">The sequence shown here is derived from an EMBL/GenBank/DDBJ whole genome shotgun (WGS) entry which is preliminary data.</text>
</comment>
<dbReference type="GO" id="GO:0048015">
    <property type="term" value="P:phosphatidylinositol-mediated signaling"/>
    <property type="evidence" value="ECO:0007669"/>
    <property type="project" value="TreeGrafter"/>
</dbReference>
<dbReference type="EC" id="2.7.1.67" evidence="2"/>
<dbReference type="InterPro" id="IPR018936">
    <property type="entry name" value="PI3/4_kinase_CS"/>
</dbReference>
<dbReference type="PROSITE" id="PS00916">
    <property type="entry name" value="PI3_4_KINASE_2"/>
    <property type="match status" value="1"/>
</dbReference>
<evidence type="ECO:0000256" key="4">
    <source>
        <dbReference type="ARBA" id="ARBA00022777"/>
    </source>
</evidence>
<dbReference type="InterPro" id="IPR011009">
    <property type="entry name" value="Kinase-like_dom_sf"/>
</dbReference>
<dbReference type="InParanoid" id="A0A2P6N4T7"/>
<comment type="catalytic activity">
    <reaction evidence="1">
        <text>a 1,2-diacyl-sn-glycero-3-phospho-(1D-myo-inositol) + ATP = a 1,2-diacyl-sn-glycero-3-phospho-(1D-myo-inositol 4-phosphate) + ADP + H(+)</text>
        <dbReference type="Rhea" id="RHEA:19877"/>
        <dbReference type="ChEBI" id="CHEBI:15378"/>
        <dbReference type="ChEBI" id="CHEBI:30616"/>
        <dbReference type="ChEBI" id="CHEBI:57880"/>
        <dbReference type="ChEBI" id="CHEBI:58178"/>
        <dbReference type="ChEBI" id="CHEBI:456216"/>
        <dbReference type="EC" id="2.7.1.67"/>
    </reaction>
</comment>
<dbReference type="GO" id="GO:0016020">
    <property type="term" value="C:membrane"/>
    <property type="evidence" value="ECO:0007669"/>
    <property type="project" value="TreeGrafter"/>
</dbReference>
<feature type="compositionally biased region" description="Basic residues" evidence="5">
    <location>
        <begin position="576"/>
        <end position="585"/>
    </location>
</feature>
<dbReference type="Gene3D" id="1.10.1070.11">
    <property type="entry name" value="Phosphatidylinositol 3-/4-kinase, catalytic domain"/>
    <property type="match status" value="1"/>
</dbReference>
<dbReference type="FunFam" id="1.10.1070.11:FF:000016">
    <property type="entry name" value="PIK1p Phosphatidylinositol 4-kinase"/>
    <property type="match status" value="1"/>
</dbReference>
<dbReference type="SUPFAM" id="SSF56112">
    <property type="entry name" value="Protein kinase-like (PK-like)"/>
    <property type="match status" value="1"/>
</dbReference>
<feature type="region of interest" description="Disordered" evidence="5">
    <location>
        <begin position="541"/>
        <end position="637"/>
    </location>
</feature>
<feature type="domain" description="PI3K/PI4K catalytic" evidence="6">
    <location>
        <begin position="705"/>
        <end position="971"/>
    </location>
</feature>
<dbReference type="Gene3D" id="3.30.1010.10">
    <property type="entry name" value="Phosphatidylinositol 3-kinase Catalytic Subunit, Chain A, domain 4"/>
    <property type="match status" value="1"/>
</dbReference>
<keyword evidence="4" id="KW-0418">Kinase</keyword>
<protein>
    <recommendedName>
        <fullName evidence="2">1-phosphatidylinositol 4-kinase</fullName>
        <ecNumber evidence="2">2.7.1.67</ecNumber>
    </recommendedName>
</protein>
<evidence type="ECO:0000259" key="6">
    <source>
        <dbReference type="PROSITE" id="PS50290"/>
    </source>
</evidence>
<dbReference type="InterPro" id="IPR036940">
    <property type="entry name" value="PI3/4_kinase_cat_sf"/>
</dbReference>
<dbReference type="InterPro" id="IPR000403">
    <property type="entry name" value="PI3/4_kinase_cat_dom"/>
</dbReference>
<accession>A0A2P6N4T7</accession>
<dbReference type="PROSITE" id="PS50290">
    <property type="entry name" value="PI3_4_KINASE_3"/>
    <property type="match status" value="1"/>
</dbReference>
<dbReference type="GO" id="GO:0005737">
    <property type="term" value="C:cytoplasm"/>
    <property type="evidence" value="ECO:0007669"/>
    <property type="project" value="TreeGrafter"/>
</dbReference>
<dbReference type="SUPFAM" id="SSF48371">
    <property type="entry name" value="ARM repeat"/>
    <property type="match status" value="1"/>
</dbReference>
<evidence type="ECO:0000313" key="7">
    <source>
        <dbReference type="EMBL" id="PRP78969.1"/>
    </source>
</evidence>
<dbReference type="STRING" id="1890364.A0A2P6N4T7"/>
<dbReference type="InterPro" id="IPR016024">
    <property type="entry name" value="ARM-type_fold"/>
</dbReference>
<keyword evidence="8" id="KW-1185">Reference proteome</keyword>
<dbReference type="PANTHER" id="PTHR10048:SF22">
    <property type="entry name" value="PHOSPHATIDYLINOSITOL 4-KINASE BETA"/>
    <property type="match status" value="1"/>
</dbReference>
<dbReference type="AlphaFoldDB" id="A0A2P6N4T7"/>
<dbReference type="GO" id="GO:0004430">
    <property type="term" value="F:1-phosphatidylinositol 4-kinase activity"/>
    <property type="evidence" value="ECO:0007669"/>
    <property type="project" value="UniProtKB-EC"/>
</dbReference>
<evidence type="ECO:0000256" key="1">
    <source>
        <dbReference type="ARBA" id="ARBA00001686"/>
    </source>
</evidence>
<evidence type="ECO:0000313" key="8">
    <source>
        <dbReference type="Proteomes" id="UP000241769"/>
    </source>
</evidence>
<keyword evidence="3" id="KW-0808">Transferase</keyword>
<organism evidence="7 8">
    <name type="scientific">Planoprotostelium fungivorum</name>
    <dbReference type="NCBI Taxonomy" id="1890364"/>
    <lineage>
        <taxon>Eukaryota</taxon>
        <taxon>Amoebozoa</taxon>
        <taxon>Evosea</taxon>
        <taxon>Variosea</taxon>
        <taxon>Cavosteliida</taxon>
        <taxon>Cavosteliaceae</taxon>
        <taxon>Planoprotostelium</taxon>
    </lineage>
</organism>
<proteinExistence type="predicted"/>
<dbReference type="EMBL" id="MDYQ01000203">
    <property type="protein sequence ID" value="PRP78969.1"/>
    <property type="molecule type" value="Genomic_DNA"/>
</dbReference>
<dbReference type="PANTHER" id="PTHR10048">
    <property type="entry name" value="PHOSPHATIDYLINOSITOL KINASE"/>
    <property type="match status" value="1"/>
</dbReference>
<gene>
    <name evidence="7" type="ORF">PROFUN_13281</name>
</gene>
<reference evidence="7 8" key="1">
    <citation type="journal article" date="2018" name="Genome Biol. Evol.">
        <title>Multiple Roots of Fruiting Body Formation in Amoebozoa.</title>
        <authorList>
            <person name="Hillmann F."/>
            <person name="Forbes G."/>
            <person name="Novohradska S."/>
            <person name="Ferling I."/>
            <person name="Riege K."/>
            <person name="Groth M."/>
            <person name="Westermann M."/>
            <person name="Marz M."/>
            <person name="Spaller T."/>
            <person name="Winckler T."/>
            <person name="Schaap P."/>
            <person name="Glockner G."/>
        </authorList>
    </citation>
    <scope>NUCLEOTIDE SEQUENCE [LARGE SCALE GENOMIC DNA]</scope>
    <source>
        <strain evidence="7 8">Jena</strain>
    </source>
</reference>
<evidence type="ECO:0000256" key="5">
    <source>
        <dbReference type="SAM" id="MobiDB-lite"/>
    </source>
</evidence>
<evidence type="ECO:0000256" key="3">
    <source>
        <dbReference type="ARBA" id="ARBA00022679"/>
    </source>
</evidence>
<feature type="compositionally biased region" description="Basic and acidic residues" evidence="5">
    <location>
        <begin position="10"/>
        <end position="22"/>
    </location>
</feature>
<feature type="region of interest" description="Disordered" evidence="5">
    <location>
        <begin position="1"/>
        <end position="28"/>
    </location>
</feature>
<dbReference type="SMART" id="SM00146">
    <property type="entry name" value="PI3Kc"/>
    <property type="match status" value="1"/>
</dbReference>
<sequence length="987" mass="114080">MASTASTATKRPDSQIHHHEWNMDPLESSMNEDALTLEEKLETLNEKAKEISAFVDQLTSLRKKLQKKKATIKDIIQKKIEDNEKELKKWKELLFIIVDESLDEKIGKLTNQETYFKTTYSEFEKVLQSKSEGRDESEEEEIESEDPMLDDLLAMDLNLQPEGLTQSEATEMQSRIKTDFNVLLNEPRKSLRRTFAYVGGIIRGYLRRGKSNIDWIKTMRQLEGREFEERMEKSDPYVGTKLPSEEQGHLYIETPANDTWNSMIKLFESRHDTEARSEFCEELYHYYDRNPEDVEFYLPQLVNLLLNQYNTFQPLKKFILDKCAQSVHFALQTYLFVRASKDSREKPKKKKMIPESIIKWRLLCNQILSDIQMAIRLPTSPAILPKGGRGSDMAPPAVLNKQDSLDDLFHYPIQFMDNLIDISRHLGTVSKDQHEKELHMRLEQENRTLEAYQRGEGGLVYIPLLKPVGSADYHRVVRIPSNEAFAIPTYGRVLYYVVIEVIDKEHETAEEPNYQEGYEQHHTLNVSQGIPRQLFIDTTNRFKRSNGNKSEESVGFRSSSTSEEEPWNDMSDSKNKRMVKTRSQGRTHEEQSDEDMQSHLTTIKEISPGTSPAVTLVPPSPHRSQGRTHEEQSDEDMQPHLTTIKEISPGTSPAVTLVPPSPHRSTFSFNPNSQLRPSASNENLRQWPMMLHPDKPLGSHQAFGELWPRKVMRIKQSSEFGQYAKWRMQPLIVKNGDEVLQEELAMQLIVQFQRIFHETHTPVKVMPYRILAVTAKSGLIEPVPNSLSLDKLKKQHTNLLNFFIQTFGEPSEDTFKAAQLNFVKTMAGYSVICYLLQIKDRHNGNILLDASGNIIHIDFGYFLSKTISFEKAPFKLTNEFVEVMGGYQSPCYKEYCRLCAKGFLSARKHYKKIMMLIEMSIEGKGKKVLPCLQGGQRVLDELSERFHLDWSDEECEAFFNEMIEEARGSWRTIVYDAYQLILNNIQS</sequence>
<name>A0A2P6N4T7_9EUKA</name>
<dbReference type="InterPro" id="IPR015433">
    <property type="entry name" value="PI3/4_kinase"/>
</dbReference>
<dbReference type="InterPro" id="IPR049160">
    <property type="entry name" value="PI4KB-PIK1_PIK"/>
</dbReference>
<dbReference type="OrthoDB" id="10264149at2759"/>
<evidence type="ECO:0000256" key="2">
    <source>
        <dbReference type="ARBA" id="ARBA00012169"/>
    </source>
</evidence>
<dbReference type="Pfam" id="PF21245">
    <property type="entry name" value="PI4KB-PIK1_PIK"/>
    <property type="match status" value="1"/>
</dbReference>
<dbReference type="GO" id="GO:0046854">
    <property type="term" value="P:phosphatidylinositol phosphate biosynthetic process"/>
    <property type="evidence" value="ECO:0007669"/>
    <property type="project" value="InterPro"/>
</dbReference>